<dbReference type="Gene3D" id="2.80.10.50">
    <property type="match status" value="1"/>
</dbReference>
<dbReference type="GeneID" id="117357162"/>
<organism evidence="21 22">
    <name type="scientific">Geotrypetes seraphini</name>
    <name type="common">Gaboon caecilian</name>
    <name type="synonym">Caecilia seraphini</name>
    <dbReference type="NCBI Taxonomy" id="260995"/>
    <lineage>
        <taxon>Eukaryota</taxon>
        <taxon>Metazoa</taxon>
        <taxon>Chordata</taxon>
        <taxon>Craniata</taxon>
        <taxon>Vertebrata</taxon>
        <taxon>Euteleostomi</taxon>
        <taxon>Amphibia</taxon>
        <taxon>Gymnophiona</taxon>
        <taxon>Geotrypetes</taxon>
    </lineage>
</organism>
<dbReference type="UniPathway" id="UPA00378"/>
<comment type="cofactor">
    <cofactor evidence="1 19">
        <name>Mn(2+)</name>
        <dbReference type="ChEBI" id="CHEBI:29035"/>
    </cofactor>
</comment>
<dbReference type="SMART" id="SM00458">
    <property type="entry name" value="RICIN"/>
    <property type="match status" value="1"/>
</dbReference>
<keyword evidence="11" id="KW-0735">Signal-anchor</keyword>
<comment type="catalytic activity">
    <reaction evidence="17">
        <text>L-threonyl-[protein] + UDP-N-acetyl-alpha-D-galactosamine = a 3-O-[N-acetyl-alpha-D-galactosaminyl]-L-threonyl-[protein] + UDP + H(+)</text>
        <dbReference type="Rhea" id="RHEA:52424"/>
        <dbReference type="Rhea" id="RHEA-COMP:11060"/>
        <dbReference type="Rhea" id="RHEA-COMP:11689"/>
        <dbReference type="ChEBI" id="CHEBI:15378"/>
        <dbReference type="ChEBI" id="CHEBI:30013"/>
        <dbReference type="ChEBI" id="CHEBI:58223"/>
        <dbReference type="ChEBI" id="CHEBI:67138"/>
        <dbReference type="ChEBI" id="CHEBI:87075"/>
        <dbReference type="EC" id="2.4.1.41"/>
    </reaction>
</comment>
<evidence type="ECO:0000256" key="18">
    <source>
        <dbReference type="ARBA" id="ARBA00052209"/>
    </source>
</evidence>
<keyword evidence="7 19" id="KW-0808">Transferase</keyword>
<evidence type="ECO:0000256" key="10">
    <source>
        <dbReference type="ARBA" id="ARBA00022734"/>
    </source>
</evidence>
<keyword evidence="15 19" id="KW-1015">Disulfide bond</keyword>
<evidence type="ECO:0000256" key="11">
    <source>
        <dbReference type="ARBA" id="ARBA00022968"/>
    </source>
</evidence>
<dbReference type="PANTHER" id="PTHR11675">
    <property type="entry name" value="N-ACETYLGALACTOSAMINYLTRANSFERASE"/>
    <property type="match status" value="1"/>
</dbReference>
<dbReference type="GO" id="GO:0046872">
    <property type="term" value="F:metal ion binding"/>
    <property type="evidence" value="ECO:0007669"/>
    <property type="project" value="UniProtKB-KW"/>
</dbReference>
<evidence type="ECO:0000256" key="8">
    <source>
        <dbReference type="ARBA" id="ARBA00022692"/>
    </source>
</evidence>
<dbReference type="AlphaFoldDB" id="A0A6P8QAN1"/>
<dbReference type="Gene3D" id="3.90.550.10">
    <property type="entry name" value="Spore Coat Polysaccharide Biosynthesis Protein SpsA, Chain A"/>
    <property type="match status" value="1"/>
</dbReference>
<keyword evidence="21" id="KW-1185">Reference proteome</keyword>
<keyword evidence="14 19" id="KW-0472">Membrane</keyword>
<dbReference type="CDD" id="cd02510">
    <property type="entry name" value="pp-GalNAc-T"/>
    <property type="match status" value="1"/>
</dbReference>
<keyword evidence="9" id="KW-0479">Metal-binding</keyword>
<dbReference type="KEGG" id="gsh:117357162"/>
<dbReference type="InterPro" id="IPR045885">
    <property type="entry name" value="GalNAc-T"/>
</dbReference>
<keyword evidence="8 19" id="KW-0812">Transmembrane</keyword>
<evidence type="ECO:0000256" key="7">
    <source>
        <dbReference type="ARBA" id="ARBA00022679"/>
    </source>
</evidence>
<evidence type="ECO:0000256" key="2">
    <source>
        <dbReference type="ARBA" id="ARBA00004323"/>
    </source>
</evidence>
<feature type="transmembrane region" description="Helical" evidence="19">
    <location>
        <begin position="35"/>
        <end position="53"/>
    </location>
</feature>
<comment type="catalytic activity">
    <reaction evidence="18">
        <text>L-seryl-[protein] + UDP-N-acetyl-alpha-D-galactosamine = a 3-O-[N-acetyl-alpha-D-galactosaminyl]-L-seryl-[protein] + UDP + H(+)</text>
        <dbReference type="Rhea" id="RHEA:23956"/>
        <dbReference type="Rhea" id="RHEA-COMP:9863"/>
        <dbReference type="Rhea" id="RHEA-COMP:12788"/>
        <dbReference type="ChEBI" id="CHEBI:15378"/>
        <dbReference type="ChEBI" id="CHEBI:29999"/>
        <dbReference type="ChEBI" id="CHEBI:53604"/>
        <dbReference type="ChEBI" id="CHEBI:58223"/>
        <dbReference type="ChEBI" id="CHEBI:67138"/>
        <dbReference type="EC" id="2.4.1.41"/>
    </reaction>
</comment>
<evidence type="ECO:0000256" key="16">
    <source>
        <dbReference type="ARBA" id="ARBA00023211"/>
    </source>
</evidence>
<evidence type="ECO:0000256" key="19">
    <source>
        <dbReference type="RuleBase" id="RU361242"/>
    </source>
</evidence>
<dbReference type="OrthoDB" id="429263at2759"/>
<dbReference type="Proteomes" id="UP000515159">
    <property type="component" value="Chromosome 3"/>
</dbReference>
<dbReference type="Pfam" id="PF00652">
    <property type="entry name" value="Ricin_B_lectin"/>
    <property type="match status" value="1"/>
</dbReference>
<dbReference type="GO" id="GO:0004653">
    <property type="term" value="F:polypeptide N-acetylgalactosaminyltransferase activity"/>
    <property type="evidence" value="ECO:0007669"/>
    <property type="project" value="UniProtKB-EC"/>
</dbReference>
<evidence type="ECO:0000256" key="9">
    <source>
        <dbReference type="ARBA" id="ARBA00022723"/>
    </source>
</evidence>
<name>A0A6P8QAN1_GEOSA</name>
<evidence type="ECO:0000256" key="12">
    <source>
        <dbReference type="ARBA" id="ARBA00022989"/>
    </source>
</evidence>
<gene>
    <name evidence="22" type="primary">GALNT14</name>
</gene>
<dbReference type="InterPro" id="IPR029044">
    <property type="entry name" value="Nucleotide-diphossugar_trans"/>
</dbReference>
<comment type="pathway">
    <text evidence="3 19">Protein modification; protein glycosylation.</text>
</comment>
<evidence type="ECO:0000313" key="21">
    <source>
        <dbReference type="Proteomes" id="UP000515159"/>
    </source>
</evidence>
<evidence type="ECO:0000256" key="14">
    <source>
        <dbReference type="ARBA" id="ARBA00023136"/>
    </source>
</evidence>
<keyword evidence="13 19" id="KW-0333">Golgi apparatus</keyword>
<dbReference type="PANTHER" id="PTHR11675:SF8">
    <property type="entry name" value="POLYPEPTIDE N-ACETYLGALACTOSAMINYLTRANSFERASE 14"/>
    <property type="match status" value="1"/>
</dbReference>
<dbReference type="GO" id="GO:0030246">
    <property type="term" value="F:carbohydrate binding"/>
    <property type="evidence" value="ECO:0007669"/>
    <property type="project" value="UniProtKB-KW"/>
</dbReference>
<dbReference type="InParanoid" id="A0A6P8QAN1"/>
<evidence type="ECO:0000256" key="15">
    <source>
        <dbReference type="ARBA" id="ARBA00023157"/>
    </source>
</evidence>
<evidence type="ECO:0000313" key="22">
    <source>
        <dbReference type="RefSeq" id="XP_033793419.1"/>
    </source>
</evidence>
<dbReference type="InterPro" id="IPR000772">
    <property type="entry name" value="Ricin_B_lectin"/>
</dbReference>
<keyword evidence="12 19" id="KW-1133">Transmembrane helix</keyword>
<dbReference type="PROSITE" id="PS50231">
    <property type="entry name" value="RICIN_B_LECTIN"/>
    <property type="match status" value="1"/>
</dbReference>
<evidence type="ECO:0000259" key="20">
    <source>
        <dbReference type="SMART" id="SM00458"/>
    </source>
</evidence>
<dbReference type="CTD" id="79623"/>
<dbReference type="FunCoup" id="A0A6P8QAN1">
    <property type="interactions" value="282"/>
</dbReference>
<keyword evidence="16 19" id="KW-0464">Manganese</keyword>
<comment type="similarity">
    <text evidence="4 19">Belongs to the glycosyltransferase 2 family. GalNAc-T subfamily.</text>
</comment>
<dbReference type="GO" id="GO:0006493">
    <property type="term" value="P:protein O-linked glycosylation"/>
    <property type="evidence" value="ECO:0007669"/>
    <property type="project" value="TreeGrafter"/>
</dbReference>
<reference evidence="22" key="1">
    <citation type="submission" date="2025-08" db="UniProtKB">
        <authorList>
            <consortium name="RefSeq"/>
        </authorList>
    </citation>
    <scope>IDENTIFICATION</scope>
</reference>
<dbReference type="Pfam" id="PF00535">
    <property type="entry name" value="Glycos_transf_2"/>
    <property type="match status" value="1"/>
</dbReference>
<evidence type="ECO:0000256" key="1">
    <source>
        <dbReference type="ARBA" id="ARBA00001936"/>
    </source>
</evidence>
<keyword evidence="10 19" id="KW-0430">Lectin</keyword>
<sequence length="582" mass="66720">MSPAPLPRGVIGDRAGQLLLPSLLAMRVLLLPRRLALALLGIVSVAALLAFWGSRRKLLQVGGSDFEGQVVKGLDADWDDLWDQFDERKYLSARKWKAGEDPYKVYAFNQRESERLPSDRAIRDTRHDRCTTLQYRPDLPPTSIIITFHNEARSTLLRTIRSVLNRTPMHLIHEIILVDDFSDDPDDCRLLGKLPKVKCLRNNQREAGLIRSRVRGADVTQASVLTFLDSHCEVNKDWLLPLLQRIKEDPSRVVSPVIDIISLDTFAYVAASSDLRGGFDWSLHFKWEQLSLEQKVKRLDPTEPIKTPVIAGGLFVIDKSWFTHLGKYDTAMDIWGGENFEISFRVWMCGGSLEIVPCSRVGHVFRKKHPYSFPEGNANTYIKNTKRTAEVWMDEFKRHYYVARPAAEGRPYGNIQKRVALRKSLKCHSFKWYLENVYPELRIPEESQPQAGVIRQRNRCLESRKTENQDFPSLILASCINTKETPVMTQEWIYTQTQQITQQQQCLSVHTLFPGTQVVLLPCKEGDSKQRWSKVGSHIEHMASRFCLDFEILGDSSESIRELVINPCESSAISQRWDMPLS</sequence>
<accession>A0A6P8QAN1</accession>
<evidence type="ECO:0000256" key="13">
    <source>
        <dbReference type="ARBA" id="ARBA00023034"/>
    </source>
</evidence>
<protein>
    <recommendedName>
        <fullName evidence="5 19">Polypeptide N-acetylgalactosaminyltransferase</fullName>
        <ecNumber evidence="19">2.4.1.-</ecNumber>
    </recommendedName>
    <alternativeName>
        <fullName evidence="19">Protein-UDP acetylgalactosaminyltransferase</fullName>
    </alternativeName>
</protein>
<keyword evidence="6 19" id="KW-0328">Glycosyltransferase</keyword>
<comment type="subcellular location">
    <subcellularLocation>
        <location evidence="2 19">Golgi apparatus membrane</location>
        <topology evidence="2 19">Single-pass type II membrane protein</topology>
    </subcellularLocation>
</comment>
<evidence type="ECO:0000256" key="4">
    <source>
        <dbReference type="ARBA" id="ARBA00005680"/>
    </source>
</evidence>
<dbReference type="InterPro" id="IPR001173">
    <property type="entry name" value="Glyco_trans_2-like"/>
</dbReference>
<evidence type="ECO:0000256" key="6">
    <source>
        <dbReference type="ARBA" id="ARBA00022676"/>
    </source>
</evidence>
<dbReference type="FunFam" id="3.90.550.10:FF:000020">
    <property type="entry name" value="Polypeptide N-acetylgalactosaminyltransferase"/>
    <property type="match status" value="1"/>
</dbReference>
<dbReference type="GO" id="GO:0000139">
    <property type="term" value="C:Golgi membrane"/>
    <property type="evidence" value="ECO:0007669"/>
    <property type="project" value="UniProtKB-SubCell"/>
</dbReference>
<dbReference type="SUPFAM" id="SSF50370">
    <property type="entry name" value="Ricin B-like lectins"/>
    <property type="match status" value="1"/>
</dbReference>
<dbReference type="EC" id="2.4.1.-" evidence="19"/>
<dbReference type="RefSeq" id="XP_033793419.1">
    <property type="nucleotide sequence ID" value="XM_033937528.1"/>
</dbReference>
<proteinExistence type="inferred from homology"/>
<dbReference type="SUPFAM" id="SSF53448">
    <property type="entry name" value="Nucleotide-diphospho-sugar transferases"/>
    <property type="match status" value="1"/>
</dbReference>
<dbReference type="InterPro" id="IPR035992">
    <property type="entry name" value="Ricin_B-like_lectins"/>
</dbReference>
<evidence type="ECO:0000256" key="17">
    <source>
        <dbReference type="ARBA" id="ARBA00050905"/>
    </source>
</evidence>
<evidence type="ECO:0000256" key="5">
    <source>
        <dbReference type="ARBA" id="ARBA00012644"/>
    </source>
</evidence>
<feature type="domain" description="Ricin B lectin" evidence="20">
    <location>
        <begin position="448"/>
        <end position="580"/>
    </location>
</feature>
<evidence type="ECO:0000256" key="3">
    <source>
        <dbReference type="ARBA" id="ARBA00004922"/>
    </source>
</evidence>